<gene>
    <name evidence="3" type="ORF">PCL_04503</name>
</gene>
<evidence type="ECO:0000313" key="3">
    <source>
        <dbReference type="EMBL" id="PWI66997.1"/>
    </source>
</evidence>
<sequence>MKQSSVIALLAAAGAPLASGRPMKRGQIAVTRTLPPAPFENIPQSSTNINLDLSMFNYGWRKDTDQFRCHGTCGILVRISRSDEKCRHPLAERFAKYCLGPQFCASLSDKGAQYPPAVQFQKLCNFDLRLPRPEYLADQAQPDPDAARGVAAATGPGEASPSWKKDGKSNGKESFTPVSTGATPSGYIAAPDGSRNMSSKLASLKSTLAGDKGSPAPQTKSIAEGATMAQAHLLTPAETMYSAQCKFLCKFLRVNKLSDLTLERAAYGCSKTAPRRSMSSIEDAVFFTEESLPINTSSFCRPGVSIPQTLRARSLRTPARVRVHGDDTIVLMPGRATMTMSHRECPTARASNNTTTIPPDGCADDDHGSLSTPADKLTGVSGQSAPARQRWTGAVY</sequence>
<evidence type="ECO:0000256" key="1">
    <source>
        <dbReference type="SAM" id="MobiDB-lite"/>
    </source>
</evidence>
<keyword evidence="2" id="KW-0732">Signal</keyword>
<name>A0A2U3DXM9_PURLI</name>
<accession>A0A2U3DXM9</accession>
<feature type="chain" id="PRO_5015749820" evidence="2">
    <location>
        <begin position="21"/>
        <end position="396"/>
    </location>
</feature>
<feature type="region of interest" description="Disordered" evidence="1">
    <location>
        <begin position="138"/>
        <end position="194"/>
    </location>
</feature>
<dbReference type="Proteomes" id="UP000245956">
    <property type="component" value="Unassembled WGS sequence"/>
</dbReference>
<feature type="compositionally biased region" description="Polar residues" evidence="1">
    <location>
        <begin position="172"/>
        <end position="183"/>
    </location>
</feature>
<comment type="caution">
    <text evidence="3">The sequence shown here is derived from an EMBL/GenBank/DDBJ whole genome shotgun (WGS) entry which is preliminary data.</text>
</comment>
<protein>
    <submittedName>
        <fullName evidence="3">Uncharacterized protein</fullName>
    </submittedName>
</protein>
<evidence type="ECO:0000256" key="2">
    <source>
        <dbReference type="SAM" id="SignalP"/>
    </source>
</evidence>
<dbReference type="EMBL" id="LCWV01000021">
    <property type="protein sequence ID" value="PWI66997.1"/>
    <property type="molecule type" value="Genomic_DNA"/>
</dbReference>
<evidence type="ECO:0000313" key="4">
    <source>
        <dbReference type="Proteomes" id="UP000245956"/>
    </source>
</evidence>
<organism evidence="3 4">
    <name type="scientific">Purpureocillium lilacinum</name>
    <name type="common">Paecilomyces lilacinus</name>
    <dbReference type="NCBI Taxonomy" id="33203"/>
    <lineage>
        <taxon>Eukaryota</taxon>
        <taxon>Fungi</taxon>
        <taxon>Dikarya</taxon>
        <taxon>Ascomycota</taxon>
        <taxon>Pezizomycotina</taxon>
        <taxon>Sordariomycetes</taxon>
        <taxon>Hypocreomycetidae</taxon>
        <taxon>Hypocreales</taxon>
        <taxon>Ophiocordycipitaceae</taxon>
        <taxon>Purpureocillium</taxon>
    </lineage>
</organism>
<reference evidence="3 4" key="1">
    <citation type="journal article" date="2016" name="Front. Microbiol.">
        <title>Genome and transcriptome sequences reveal the specific parasitism of the nematophagous Purpureocillium lilacinum 36-1.</title>
        <authorList>
            <person name="Xie J."/>
            <person name="Li S."/>
            <person name="Mo C."/>
            <person name="Xiao X."/>
            <person name="Peng D."/>
            <person name="Wang G."/>
            <person name="Xiao Y."/>
        </authorList>
    </citation>
    <scope>NUCLEOTIDE SEQUENCE [LARGE SCALE GENOMIC DNA]</scope>
    <source>
        <strain evidence="3 4">36-1</strain>
    </source>
</reference>
<proteinExistence type="predicted"/>
<feature type="region of interest" description="Disordered" evidence="1">
    <location>
        <begin position="340"/>
        <end position="396"/>
    </location>
</feature>
<dbReference type="AlphaFoldDB" id="A0A2U3DXM9"/>
<feature type="signal peptide" evidence="2">
    <location>
        <begin position="1"/>
        <end position="20"/>
    </location>
</feature>